<organism evidence="1 2">
    <name type="scientific">Brachionus plicatilis</name>
    <name type="common">Marine rotifer</name>
    <name type="synonym">Brachionus muelleri</name>
    <dbReference type="NCBI Taxonomy" id="10195"/>
    <lineage>
        <taxon>Eukaryota</taxon>
        <taxon>Metazoa</taxon>
        <taxon>Spiralia</taxon>
        <taxon>Gnathifera</taxon>
        <taxon>Rotifera</taxon>
        <taxon>Eurotatoria</taxon>
        <taxon>Monogononta</taxon>
        <taxon>Pseudotrocha</taxon>
        <taxon>Ploima</taxon>
        <taxon>Brachionidae</taxon>
        <taxon>Brachionus</taxon>
    </lineage>
</organism>
<dbReference type="Proteomes" id="UP000276133">
    <property type="component" value="Unassembled WGS sequence"/>
</dbReference>
<feature type="non-terminal residue" evidence="1">
    <location>
        <position position="1"/>
    </location>
</feature>
<keyword evidence="2" id="KW-1185">Reference proteome</keyword>
<reference evidence="1 2" key="1">
    <citation type="journal article" date="2018" name="Sci. Rep.">
        <title>Genomic signatures of local adaptation to the degree of environmental predictability in rotifers.</title>
        <authorList>
            <person name="Franch-Gras L."/>
            <person name="Hahn C."/>
            <person name="Garcia-Roger E.M."/>
            <person name="Carmona M.J."/>
            <person name="Serra M."/>
            <person name="Gomez A."/>
        </authorList>
    </citation>
    <scope>NUCLEOTIDE SEQUENCE [LARGE SCALE GENOMIC DNA]</scope>
    <source>
        <strain evidence="1">HYR1</strain>
    </source>
</reference>
<protein>
    <submittedName>
        <fullName evidence="1">Solute carrier family 26</fullName>
    </submittedName>
</protein>
<name>A0A3M7SN99_BRAPC</name>
<comment type="caution">
    <text evidence="1">The sequence shown here is derived from an EMBL/GenBank/DDBJ whole genome shotgun (WGS) entry which is preliminary data.</text>
</comment>
<dbReference type="OrthoDB" id="10071251at2759"/>
<dbReference type="EMBL" id="REGN01001096">
    <property type="protein sequence ID" value="RNA37087.1"/>
    <property type="molecule type" value="Genomic_DNA"/>
</dbReference>
<proteinExistence type="predicted"/>
<dbReference type="AlphaFoldDB" id="A0A3M7SN99"/>
<evidence type="ECO:0000313" key="1">
    <source>
        <dbReference type="EMBL" id="RNA37087.1"/>
    </source>
</evidence>
<accession>A0A3M7SN99</accession>
<sequence length="97" mass="10811">GVDDQLDAVTSVSGRSRCSKRFENCFIFIFYLALKRAGGSSLSFQCIYYIHCSNCLTFGMFGVSDSISDNVLQENFEHTTSFFVDKARQSFDTTSSG</sequence>
<gene>
    <name evidence="1" type="ORF">BpHYR1_046210</name>
</gene>
<evidence type="ECO:0000313" key="2">
    <source>
        <dbReference type="Proteomes" id="UP000276133"/>
    </source>
</evidence>